<organism evidence="1 2">
    <name type="scientific">Thalassotalea castellviae</name>
    <dbReference type="NCBI Taxonomy" id="3075612"/>
    <lineage>
        <taxon>Bacteria</taxon>
        <taxon>Pseudomonadati</taxon>
        <taxon>Pseudomonadota</taxon>
        <taxon>Gammaproteobacteria</taxon>
        <taxon>Alteromonadales</taxon>
        <taxon>Colwelliaceae</taxon>
        <taxon>Thalassotalea</taxon>
    </lineage>
</organism>
<proteinExistence type="predicted"/>
<name>A0ABU3A123_9GAMM</name>
<dbReference type="Proteomes" id="UP001266357">
    <property type="component" value="Unassembled WGS sequence"/>
</dbReference>
<keyword evidence="2" id="KW-1185">Reference proteome</keyword>
<accession>A0ABU3A123</accession>
<protein>
    <recommendedName>
        <fullName evidence="3">DUF3301 domain-containing protein</fullName>
    </recommendedName>
</protein>
<evidence type="ECO:0000313" key="2">
    <source>
        <dbReference type="Proteomes" id="UP001266357"/>
    </source>
</evidence>
<dbReference type="RefSeq" id="WP_311579967.1">
    <property type="nucleotide sequence ID" value="NZ_JAVRIF010000003.1"/>
</dbReference>
<reference evidence="1 2" key="1">
    <citation type="submission" date="2023-09" db="EMBL/GenBank/DDBJ databases">
        <authorList>
            <person name="Rey-Velasco X."/>
        </authorList>
    </citation>
    <scope>NUCLEOTIDE SEQUENCE [LARGE SCALE GENOMIC DNA]</scope>
    <source>
        <strain evidence="1 2">W431</strain>
    </source>
</reference>
<comment type="caution">
    <text evidence="1">The sequence shown here is derived from an EMBL/GenBank/DDBJ whole genome shotgun (WGS) entry which is preliminary data.</text>
</comment>
<evidence type="ECO:0000313" key="1">
    <source>
        <dbReference type="EMBL" id="MDT0603573.1"/>
    </source>
</evidence>
<sequence length="113" mass="13686">MEILVILAVGLLLWMAWQLYRAKQFTQFKQFIETELKPKIIEYLKNELIENRSELFPNSDCHIQATIDYWCRYKVRILQFALSKEIITKQWLIETGNTRNSQHLFHIEQSFIH</sequence>
<dbReference type="EMBL" id="JAVRIF010000003">
    <property type="protein sequence ID" value="MDT0603573.1"/>
    <property type="molecule type" value="Genomic_DNA"/>
</dbReference>
<evidence type="ECO:0008006" key="3">
    <source>
        <dbReference type="Google" id="ProtNLM"/>
    </source>
</evidence>
<gene>
    <name evidence="1" type="ORF">RM573_08195</name>
</gene>